<evidence type="ECO:0000313" key="2">
    <source>
        <dbReference type="EMBL" id="MDV2886100.1"/>
    </source>
</evidence>
<evidence type="ECO:0000313" key="3">
    <source>
        <dbReference type="Proteomes" id="UP001285636"/>
    </source>
</evidence>
<name>A0AAJ2NPE4_ALKPS</name>
<keyword evidence="1" id="KW-0812">Transmembrane</keyword>
<keyword evidence="1" id="KW-0472">Membrane</keyword>
<dbReference type="RefSeq" id="WP_323466973.1">
    <property type="nucleotide sequence ID" value="NZ_CP144224.1"/>
</dbReference>
<feature type="transmembrane region" description="Helical" evidence="1">
    <location>
        <begin position="12"/>
        <end position="27"/>
    </location>
</feature>
<comment type="caution">
    <text evidence="2">The sequence shown here is derived from an EMBL/GenBank/DDBJ whole genome shotgun (WGS) entry which is preliminary data.</text>
</comment>
<dbReference type="AlphaFoldDB" id="A0AAJ2NPE4"/>
<evidence type="ECO:0000256" key="1">
    <source>
        <dbReference type="SAM" id="Phobius"/>
    </source>
</evidence>
<organism evidence="2 3">
    <name type="scientific">Alkalihalophilus pseudofirmus</name>
    <name type="common">Bacillus pseudofirmus</name>
    <dbReference type="NCBI Taxonomy" id="79885"/>
    <lineage>
        <taxon>Bacteria</taxon>
        <taxon>Bacillati</taxon>
        <taxon>Bacillota</taxon>
        <taxon>Bacilli</taxon>
        <taxon>Bacillales</taxon>
        <taxon>Bacillaceae</taxon>
        <taxon>Alkalihalophilus</taxon>
    </lineage>
</organism>
<protein>
    <submittedName>
        <fullName evidence="2">Uncharacterized protein</fullName>
    </submittedName>
</protein>
<dbReference type="Proteomes" id="UP001285636">
    <property type="component" value="Unassembled WGS sequence"/>
</dbReference>
<dbReference type="EMBL" id="JAWJAY010000003">
    <property type="protein sequence ID" value="MDV2886100.1"/>
    <property type="molecule type" value="Genomic_DNA"/>
</dbReference>
<reference evidence="2" key="1">
    <citation type="submission" date="2023-10" db="EMBL/GenBank/DDBJ databases">
        <title>Screening of Alkalihalophilus pseudofirmusBZ-TG-HK211 and Its Alleviation of Salt Stress on Rapeseed Growth.</title>
        <authorList>
            <person name="Zhao B."/>
            <person name="Guo T."/>
        </authorList>
    </citation>
    <scope>NUCLEOTIDE SEQUENCE</scope>
    <source>
        <strain evidence="2">BZ-TG-HK211</strain>
    </source>
</reference>
<proteinExistence type="predicted"/>
<sequence length="139" mass="16007">MKTFIAEEPKILWTILFFMAMTYAYALEGNTQYFAYAAMAVSFLALTTRYHLTVEEDRLVMIIKVAGVKVRTKQLQAMEITNVHQIIAGSKVIFIVTGKSGQQMKIHRFKPHSFEQEVSEFVDRNGVLLKQTVTKERKQ</sequence>
<feature type="transmembrane region" description="Helical" evidence="1">
    <location>
        <begin position="33"/>
        <end position="52"/>
    </location>
</feature>
<accession>A0AAJ2NPE4</accession>
<gene>
    <name evidence="2" type="ORF">RYX45_12995</name>
</gene>
<keyword evidence="1" id="KW-1133">Transmembrane helix</keyword>